<dbReference type="EMBL" id="CP113524">
    <property type="protein sequence ID" value="WAJ22923.1"/>
    <property type="molecule type" value="Genomic_DNA"/>
</dbReference>
<keyword evidence="4" id="KW-1185">Reference proteome</keyword>
<feature type="repeat" description="TPR" evidence="1">
    <location>
        <begin position="676"/>
        <end position="709"/>
    </location>
</feature>
<dbReference type="Pfam" id="PF13289">
    <property type="entry name" value="SIR2_2"/>
    <property type="match status" value="1"/>
</dbReference>
<sequence>MSDELEVKELKSSLIGNCPTLFLGAGFSRDAICDSGTMPTGKEICLELIQNFVIGKVNQKEITEMEYKEIEQYKIRELCSCIDDMYGGKTAREKFLTERLKNARAKSVFNNEGFHGYLVDYPWKRIYTVNIDDLVENIYENVKKSYFSYGLKEYIPNSIGENMMLIKLHGDVKKPDAGYIFSKDEYNELITKKIDLGLMAFTGELYSTSDIIFIGASLDEPDFEYYLQLYGSLQLQSNKNKLFFIEPYPSLALKQKAKNLNASVIEWTTEQFLRFLHTLNYAPDEVKKVRMELNYSKIFRLDDIMHIFKKPYESSIYQGFNCSWQDVFESWTFENDTLILAKNRLEELIARKSTTKCFCIYGGSFSGKSTLLKQLGVYLHNQDYEVMEYKGGYINRNVIKKYINKTDFSQYAIIIDNASYYYNEIEKMFQDNYLGKTVVFLCASRIYYHNRKKYYLEGNCYTDFECTDIITDSDAKIIEKKLSDKKYLSSLIELPRTKRQQEILRKRSIVSLIIDLTYGKGILKKLKRKMLDVSHLSRDEIRLLLEIAIFDKADIEYYPMELFNERYGKAVDLAVNIDIKNLKIVDYIRYDDQGLSLRNSLFQDEIIKKNRQQVYGIIKELLIFISRYVHEGNNDIWIIVFQSLLKEKKLSDQFIFSIKEIGNLLYELKDYFENISYYWLQLGIYEQQNGDFAKALSHLKFAQHIQPNSFKIKHAIARNYLKFANSQSNVSEALVLFDTGERLIKELIYSKDFYIKKAKPFSISCYVTEKVKLIRKFKVDVATKELCEIRDILNEVYKSEDKYIANAMQDFYKLLCYLGKQSIIRISINSPYYNLMSQSIQSNEDIDVLVESI</sequence>
<proteinExistence type="predicted"/>
<dbReference type="InterPro" id="IPR057574">
    <property type="entry name" value="nSTAND_NTPase5_dom"/>
</dbReference>
<keyword evidence="1" id="KW-0802">TPR repeat</keyword>
<dbReference type="Pfam" id="PF25199">
    <property type="entry name" value="nSTAND_NTPase5"/>
    <property type="match status" value="1"/>
</dbReference>
<dbReference type="Proteomes" id="UP001163115">
    <property type="component" value="Chromosome"/>
</dbReference>
<dbReference type="InterPro" id="IPR011990">
    <property type="entry name" value="TPR-like_helical_dom_sf"/>
</dbReference>
<protein>
    <submittedName>
        <fullName evidence="3">SIR2 family protein</fullName>
    </submittedName>
</protein>
<evidence type="ECO:0000313" key="3">
    <source>
        <dbReference type="EMBL" id="WAJ22923.1"/>
    </source>
</evidence>
<dbReference type="PROSITE" id="PS50005">
    <property type="entry name" value="TPR"/>
    <property type="match status" value="1"/>
</dbReference>
<organism evidence="3 4">
    <name type="scientific">Lacrimispora xylanolytica</name>
    <dbReference type="NCBI Taxonomy" id="29375"/>
    <lineage>
        <taxon>Bacteria</taxon>
        <taxon>Bacillati</taxon>
        <taxon>Bacillota</taxon>
        <taxon>Clostridia</taxon>
        <taxon>Lachnospirales</taxon>
        <taxon>Lachnospiraceae</taxon>
        <taxon>Lacrimispora</taxon>
    </lineage>
</organism>
<gene>
    <name evidence="3" type="ORF">OW255_15315</name>
</gene>
<evidence type="ECO:0000259" key="2">
    <source>
        <dbReference type="Pfam" id="PF25199"/>
    </source>
</evidence>
<dbReference type="RefSeq" id="WP_268114557.1">
    <property type="nucleotide sequence ID" value="NZ_CP113524.1"/>
</dbReference>
<reference evidence="3" key="1">
    <citation type="submission" date="2022-11" db="EMBL/GenBank/DDBJ databases">
        <title>Lacrimispora xylanolytica sy1, complete genome.</title>
        <authorList>
            <person name="Choi S."/>
        </authorList>
    </citation>
    <scope>NUCLEOTIDE SEQUENCE</scope>
    <source>
        <strain evidence="3">Sy1</strain>
    </source>
</reference>
<evidence type="ECO:0000313" key="4">
    <source>
        <dbReference type="Proteomes" id="UP001163115"/>
    </source>
</evidence>
<feature type="domain" description="Novel STAND NTPase 5" evidence="2">
    <location>
        <begin position="317"/>
        <end position="453"/>
    </location>
</feature>
<name>A0ABY7AAZ7_9FIRM</name>
<evidence type="ECO:0000256" key="1">
    <source>
        <dbReference type="PROSITE-ProRule" id="PRU00339"/>
    </source>
</evidence>
<dbReference type="SUPFAM" id="SSF48452">
    <property type="entry name" value="TPR-like"/>
    <property type="match status" value="1"/>
</dbReference>
<accession>A0ABY7AAZ7</accession>
<dbReference type="InterPro" id="IPR019734">
    <property type="entry name" value="TPR_rpt"/>
</dbReference>